<evidence type="ECO:0000313" key="1">
    <source>
        <dbReference type="EMBL" id="PNR49889.1"/>
    </source>
</evidence>
<sequence>MCHHPQMAGSSPLLWGQPKLDSVLHHYKGVAPEEGEKRKLDNMMFLHNQVQKLAADLHHLVNHNCKLADHLENYLSDDWLNSCSAADLQQIAG</sequence>
<dbReference type="InParanoid" id="A0A2K1K7Y8"/>
<dbReference type="Gramene" id="Pp3c8_19030V3.1">
    <property type="protein sequence ID" value="PAC:32964693.CDS.1"/>
    <property type="gene ID" value="Pp3c8_19030"/>
</dbReference>
<reference evidence="1 3" key="2">
    <citation type="journal article" date="2018" name="Plant J.">
        <title>The Physcomitrella patens chromosome-scale assembly reveals moss genome structure and evolution.</title>
        <authorList>
            <person name="Lang D."/>
            <person name="Ullrich K.K."/>
            <person name="Murat F."/>
            <person name="Fuchs J."/>
            <person name="Jenkins J."/>
            <person name="Haas F.B."/>
            <person name="Piednoel M."/>
            <person name="Gundlach H."/>
            <person name="Van Bel M."/>
            <person name="Meyberg R."/>
            <person name="Vives C."/>
            <person name="Morata J."/>
            <person name="Symeonidi A."/>
            <person name="Hiss M."/>
            <person name="Muchero W."/>
            <person name="Kamisugi Y."/>
            <person name="Saleh O."/>
            <person name="Blanc G."/>
            <person name="Decker E.L."/>
            <person name="van Gessel N."/>
            <person name="Grimwood J."/>
            <person name="Hayes R.D."/>
            <person name="Graham S.W."/>
            <person name="Gunter L.E."/>
            <person name="McDaniel S.F."/>
            <person name="Hoernstein S.N.W."/>
            <person name="Larsson A."/>
            <person name="Li F.W."/>
            <person name="Perroud P.F."/>
            <person name="Phillips J."/>
            <person name="Ranjan P."/>
            <person name="Rokshar D.S."/>
            <person name="Rothfels C.J."/>
            <person name="Schneider L."/>
            <person name="Shu S."/>
            <person name="Stevenson D.W."/>
            <person name="Thummler F."/>
            <person name="Tillich M."/>
            <person name="Villarreal Aguilar J.C."/>
            <person name="Widiez T."/>
            <person name="Wong G.K."/>
            <person name="Wymore A."/>
            <person name="Zhang Y."/>
            <person name="Zimmer A.D."/>
            <person name="Quatrano R.S."/>
            <person name="Mayer K.F.X."/>
            <person name="Goodstein D."/>
            <person name="Casacuberta J.M."/>
            <person name="Vandepoele K."/>
            <person name="Reski R."/>
            <person name="Cuming A.C."/>
            <person name="Tuskan G.A."/>
            <person name="Maumus F."/>
            <person name="Salse J."/>
            <person name="Schmutz J."/>
            <person name="Rensing S.A."/>
        </authorList>
    </citation>
    <scope>NUCLEOTIDE SEQUENCE [LARGE SCALE GENOMIC DNA]</scope>
    <source>
        <strain evidence="2 3">cv. Gransden 2004</strain>
    </source>
</reference>
<keyword evidence="3" id="KW-1185">Reference proteome</keyword>
<name>A0A2K1K7Y8_PHYPA</name>
<reference evidence="1 3" key="1">
    <citation type="journal article" date="2008" name="Science">
        <title>The Physcomitrella genome reveals evolutionary insights into the conquest of land by plants.</title>
        <authorList>
            <person name="Rensing S."/>
            <person name="Lang D."/>
            <person name="Zimmer A."/>
            <person name="Terry A."/>
            <person name="Salamov A."/>
            <person name="Shapiro H."/>
            <person name="Nishiyama T."/>
            <person name="Perroud P.-F."/>
            <person name="Lindquist E."/>
            <person name="Kamisugi Y."/>
            <person name="Tanahashi T."/>
            <person name="Sakakibara K."/>
            <person name="Fujita T."/>
            <person name="Oishi K."/>
            <person name="Shin-I T."/>
            <person name="Kuroki Y."/>
            <person name="Toyoda A."/>
            <person name="Suzuki Y."/>
            <person name="Hashimoto A."/>
            <person name="Yamaguchi K."/>
            <person name="Sugano A."/>
            <person name="Kohara Y."/>
            <person name="Fujiyama A."/>
            <person name="Anterola A."/>
            <person name="Aoki S."/>
            <person name="Ashton N."/>
            <person name="Barbazuk W.B."/>
            <person name="Barker E."/>
            <person name="Bennetzen J."/>
            <person name="Bezanilla M."/>
            <person name="Blankenship R."/>
            <person name="Cho S.H."/>
            <person name="Dutcher S."/>
            <person name="Estelle M."/>
            <person name="Fawcett J.A."/>
            <person name="Gundlach H."/>
            <person name="Hanada K."/>
            <person name="Heyl A."/>
            <person name="Hicks K.A."/>
            <person name="Hugh J."/>
            <person name="Lohr M."/>
            <person name="Mayer K."/>
            <person name="Melkozernov A."/>
            <person name="Murata T."/>
            <person name="Nelson D."/>
            <person name="Pils B."/>
            <person name="Prigge M."/>
            <person name="Reiss B."/>
            <person name="Renner T."/>
            <person name="Rombauts S."/>
            <person name="Rushton P."/>
            <person name="Sanderfoot A."/>
            <person name="Schween G."/>
            <person name="Shiu S.-H."/>
            <person name="Stueber K."/>
            <person name="Theodoulou F.L."/>
            <person name="Tu H."/>
            <person name="Van de Peer Y."/>
            <person name="Verrier P.J."/>
            <person name="Waters E."/>
            <person name="Wood A."/>
            <person name="Yang L."/>
            <person name="Cove D."/>
            <person name="Cuming A."/>
            <person name="Hasebe M."/>
            <person name="Lucas S."/>
            <person name="Mishler D.B."/>
            <person name="Reski R."/>
            <person name="Grigoriev I."/>
            <person name="Quatrano R.S."/>
            <person name="Boore J.L."/>
        </authorList>
    </citation>
    <scope>NUCLEOTIDE SEQUENCE [LARGE SCALE GENOMIC DNA]</scope>
    <source>
        <strain evidence="2 3">cv. Gransden 2004</strain>
    </source>
</reference>
<dbReference type="EMBL" id="ABEU02000008">
    <property type="protein sequence ID" value="PNR49889.1"/>
    <property type="molecule type" value="Genomic_DNA"/>
</dbReference>
<dbReference type="EnsemblPlants" id="Pp3c8_19030V3.1">
    <property type="protein sequence ID" value="PAC:32964693.CDS.1"/>
    <property type="gene ID" value="Pp3c8_19030"/>
</dbReference>
<evidence type="ECO:0000313" key="3">
    <source>
        <dbReference type="Proteomes" id="UP000006727"/>
    </source>
</evidence>
<gene>
    <name evidence="1" type="ORF">PHYPA_011786</name>
</gene>
<evidence type="ECO:0000313" key="2">
    <source>
        <dbReference type="EnsemblPlants" id="PAC:32964693.CDS.1"/>
    </source>
</evidence>
<dbReference type="Proteomes" id="UP000006727">
    <property type="component" value="Chromosome 8"/>
</dbReference>
<accession>A0A2K1K7Y8</accession>
<organism evidence="1">
    <name type="scientific">Physcomitrium patens</name>
    <name type="common">Spreading-leaved earth moss</name>
    <name type="synonym">Physcomitrella patens</name>
    <dbReference type="NCBI Taxonomy" id="3218"/>
    <lineage>
        <taxon>Eukaryota</taxon>
        <taxon>Viridiplantae</taxon>
        <taxon>Streptophyta</taxon>
        <taxon>Embryophyta</taxon>
        <taxon>Bryophyta</taxon>
        <taxon>Bryophytina</taxon>
        <taxon>Bryopsida</taxon>
        <taxon>Funariidae</taxon>
        <taxon>Funariales</taxon>
        <taxon>Funariaceae</taxon>
        <taxon>Physcomitrium</taxon>
    </lineage>
</organism>
<dbReference type="PaxDb" id="3218-PP1S122_126V6.1"/>
<protein>
    <submittedName>
        <fullName evidence="1 2">Uncharacterized protein</fullName>
    </submittedName>
</protein>
<dbReference type="AlphaFoldDB" id="A0A2K1K7Y8"/>
<reference evidence="2" key="3">
    <citation type="submission" date="2020-12" db="UniProtKB">
        <authorList>
            <consortium name="EnsemblPlants"/>
        </authorList>
    </citation>
    <scope>IDENTIFICATION</scope>
</reference>
<proteinExistence type="predicted"/>